<accession>H0ULI0</accession>
<evidence type="ECO:0000256" key="1">
    <source>
        <dbReference type="ARBA" id="ARBA00004141"/>
    </source>
</evidence>
<feature type="transmembrane region" description="Helical" evidence="6">
    <location>
        <begin position="232"/>
        <end position="257"/>
    </location>
</feature>
<dbReference type="Pfam" id="PF01226">
    <property type="entry name" value="Form_Nir_trans"/>
    <property type="match status" value="1"/>
</dbReference>
<dbReference type="EMBL" id="CM001376">
    <property type="protein sequence ID" value="EHM12445.1"/>
    <property type="molecule type" value="Genomic_DNA"/>
</dbReference>
<evidence type="ECO:0000313" key="8">
    <source>
        <dbReference type="Proteomes" id="UP000003806"/>
    </source>
</evidence>
<evidence type="ECO:0000256" key="2">
    <source>
        <dbReference type="ARBA" id="ARBA00022692"/>
    </source>
</evidence>
<reference evidence="7 8" key="1">
    <citation type="submission" date="2011-11" db="EMBL/GenBank/DDBJ databases">
        <title>The Noncontiguous Finished genome of Jonquetella anthropi DSM 22815.</title>
        <authorList>
            <consortium name="US DOE Joint Genome Institute (JGI-PGF)"/>
            <person name="Lucas S."/>
            <person name="Copeland A."/>
            <person name="Lapidus A."/>
            <person name="Glavina del Rio T."/>
            <person name="Dalin E."/>
            <person name="Tice H."/>
            <person name="Bruce D."/>
            <person name="Goodwin L."/>
            <person name="Pitluck S."/>
            <person name="Peters L."/>
            <person name="Mikhailova N."/>
            <person name="Held B."/>
            <person name="Kyrpides N."/>
            <person name="Mavromatis K."/>
            <person name="Ivanova N."/>
            <person name="Markowitz V."/>
            <person name="Cheng J.-F."/>
            <person name="Hugenholtz P."/>
            <person name="Woyke T."/>
            <person name="Wu D."/>
            <person name="Gronow S."/>
            <person name="Wellnitz S."/>
            <person name="Brambilla E."/>
            <person name="Klenk H.-P."/>
            <person name="Eisen J.A."/>
        </authorList>
    </citation>
    <scope>NUCLEOTIDE SEQUENCE [LARGE SCALE GENOMIC DNA]</scope>
    <source>
        <strain evidence="7 8">DSM 22815</strain>
    </source>
</reference>
<dbReference type="STRING" id="885272.JonanDRAFT_0008"/>
<evidence type="ECO:0000256" key="6">
    <source>
        <dbReference type="SAM" id="Phobius"/>
    </source>
</evidence>
<dbReference type="InterPro" id="IPR023271">
    <property type="entry name" value="Aquaporin-like"/>
</dbReference>
<evidence type="ECO:0000256" key="4">
    <source>
        <dbReference type="ARBA" id="ARBA00023136"/>
    </source>
</evidence>
<dbReference type="HOGENOM" id="CLU_036896_3_0_0"/>
<feature type="transmembrane region" description="Helical" evidence="6">
    <location>
        <begin position="150"/>
        <end position="174"/>
    </location>
</feature>
<feature type="transmembrane region" description="Helical" evidence="6">
    <location>
        <begin position="81"/>
        <end position="100"/>
    </location>
</feature>
<dbReference type="OrthoDB" id="9786493at2"/>
<protein>
    <submittedName>
        <fullName evidence="7">Formate/nitrite transporter family protein</fullName>
    </submittedName>
</protein>
<keyword evidence="4 6" id="KW-0472">Membrane</keyword>
<keyword evidence="8" id="KW-1185">Reference proteome</keyword>
<gene>
    <name evidence="7" type="ORF">JonanDRAFT_0008</name>
</gene>
<dbReference type="PANTHER" id="PTHR30520">
    <property type="entry name" value="FORMATE TRANSPORTER-RELATED"/>
    <property type="match status" value="1"/>
</dbReference>
<evidence type="ECO:0000256" key="3">
    <source>
        <dbReference type="ARBA" id="ARBA00022989"/>
    </source>
</evidence>
<comment type="similarity">
    <text evidence="5">Belongs to the FNT transporter (TC 1.A.16) family.</text>
</comment>
<proteinExistence type="inferred from homology"/>
<dbReference type="RefSeq" id="WP_008522251.1">
    <property type="nucleotide sequence ID" value="NZ_CM001376.1"/>
</dbReference>
<sequence>MKSLPQMAQAAAALAQARGTEPARQAFLLGILAGGYVGIAGLAMLTLTARLSGVPGGLAGLLSGLVFTTGLVLVVTAGGELFTGNCLMPVGLFTGSCSWGQILRNWIIVYLGNLVGSLLVVGLLAFSGLLGGDGAVAERARAVAAAKMALPFGAAFVRGILCNWLVTLAVWVTLAADSISDKVAGVLFPITAFVLSGYEHCVANMFFLPAGILAGSSGQLEALPWSGLSSNLIPVTLGNAVGGAVLVAVFYSVALGVTKEKQ</sequence>
<dbReference type="Gene3D" id="1.20.1080.10">
    <property type="entry name" value="Glycerol uptake facilitator protein"/>
    <property type="match status" value="1"/>
</dbReference>
<keyword evidence="3 6" id="KW-1133">Transmembrane helix</keyword>
<feature type="transmembrane region" description="Helical" evidence="6">
    <location>
        <begin position="54"/>
        <end position="75"/>
    </location>
</feature>
<evidence type="ECO:0000313" key="7">
    <source>
        <dbReference type="EMBL" id="EHM12445.1"/>
    </source>
</evidence>
<organism evidence="7 8">
    <name type="scientific">Jonquetella anthropi DSM 22815</name>
    <dbReference type="NCBI Taxonomy" id="885272"/>
    <lineage>
        <taxon>Bacteria</taxon>
        <taxon>Thermotogati</taxon>
        <taxon>Synergistota</taxon>
        <taxon>Synergistia</taxon>
        <taxon>Synergistales</taxon>
        <taxon>Dethiosulfovibrionaceae</taxon>
        <taxon>Jonquetella</taxon>
    </lineage>
</organism>
<dbReference type="GO" id="GO:0005886">
    <property type="term" value="C:plasma membrane"/>
    <property type="evidence" value="ECO:0007669"/>
    <property type="project" value="TreeGrafter"/>
</dbReference>
<dbReference type="eggNOG" id="COG2116">
    <property type="taxonomic scope" value="Bacteria"/>
</dbReference>
<keyword evidence="2 6" id="KW-0812">Transmembrane</keyword>
<dbReference type="GO" id="GO:0015499">
    <property type="term" value="F:formate transmembrane transporter activity"/>
    <property type="evidence" value="ECO:0007669"/>
    <property type="project" value="TreeGrafter"/>
</dbReference>
<dbReference type="Proteomes" id="UP000003806">
    <property type="component" value="Chromosome"/>
</dbReference>
<dbReference type="PANTHER" id="PTHR30520:SF6">
    <property type="entry name" value="FORMATE_NITRATE FAMILY TRANSPORTER (EUROFUNG)"/>
    <property type="match status" value="1"/>
</dbReference>
<feature type="transmembrane region" description="Helical" evidence="6">
    <location>
        <begin position="107"/>
        <end position="130"/>
    </location>
</feature>
<comment type="subcellular location">
    <subcellularLocation>
        <location evidence="1">Membrane</location>
        <topology evidence="1">Multi-pass membrane protein</topology>
    </subcellularLocation>
</comment>
<evidence type="ECO:0000256" key="5">
    <source>
        <dbReference type="ARBA" id="ARBA00049660"/>
    </source>
</evidence>
<dbReference type="InterPro" id="IPR000292">
    <property type="entry name" value="For/NO2_transpt"/>
</dbReference>
<dbReference type="AlphaFoldDB" id="H0ULI0"/>
<name>H0ULI0_9BACT</name>
<feature type="transmembrane region" description="Helical" evidence="6">
    <location>
        <begin position="27"/>
        <end position="47"/>
    </location>
</feature>